<dbReference type="SMART" id="SM00905">
    <property type="entry name" value="FolB"/>
    <property type="match status" value="1"/>
</dbReference>
<dbReference type="InterPro" id="IPR006157">
    <property type="entry name" value="FolB_dom"/>
</dbReference>
<evidence type="ECO:0000259" key="7">
    <source>
        <dbReference type="SMART" id="SM00905"/>
    </source>
</evidence>
<dbReference type="PANTHER" id="PTHR42844">
    <property type="entry name" value="DIHYDRONEOPTERIN ALDOLASE 1-RELATED"/>
    <property type="match status" value="1"/>
</dbReference>
<dbReference type="SUPFAM" id="SSF55620">
    <property type="entry name" value="Tetrahydrobiopterin biosynthesis enzymes-like"/>
    <property type="match status" value="1"/>
</dbReference>
<dbReference type="Proteomes" id="UP000485058">
    <property type="component" value="Unassembled WGS sequence"/>
</dbReference>
<evidence type="ECO:0000256" key="2">
    <source>
        <dbReference type="ARBA" id="ARBA00005013"/>
    </source>
</evidence>
<dbReference type="CDD" id="cd00534">
    <property type="entry name" value="DHNA_DHNTPE"/>
    <property type="match status" value="1"/>
</dbReference>
<accession>A0A699ZY56</accession>
<evidence type="ECO:0000313" key="9">
    <source>
        <dbReference type="Proteomes" id="UP000485058"/>
    </source>
</evidence>
<evidence type="ECO:0000313" key="8">
    <source>
        <dbReference type="EMBL" id="GFH26945.1"/>
    </source>
</evidence>
<gene>
    <name evidence="8" type="ORF">HaLaN_25180</name>
</gene>
<dbReference type="Gene3D" id="3.30.1130.10">
    <property type="match status" value="1"/>
</dbReference>
<dbReference type="GO" id="GO:0005737">
    <property type="term" value="C:cytoplasm"/>
    <property type="evidence" value="ECO:0007669"/>
    <property type="project" value="TreeGrafter"/>
</dbReference>
<dbReference type="GO" id="GO:0004150">
    <property type="term" value="F:dihydroneopterin aldolase activity"/>
    <property type="evidence" value="ECO:0007669"/>
    <property type="project" value="UniProtKB-UniRule"/>
</dbReference>
<keyword evidence="4 6" id="KW-0289">Folate biosynthesis</keyword>
<comment type="pathway">
    <text evidence="2 6">Cofactor biosynthesis; tetrahydrofolate biosynthesis; 2-amino-4-hydroxy-6-hydroxymethyl-7,8-dihydropteridine diphosphate from 7,8-dihydroneopterin triphosphate: step 3/4.</text>
</comment>
<dbReference type="AlphaFoldDB" id="A0A699ZY56"/>
<reference evidence="8 9" key="1">
    <citation type="submission" date="2020-02" db="EMBL/GenBank/DDBJ databases">
        <title>Draft genome sequence of Haematococcus lacustris strain NIES-144.</title>
        <authorList>
            <person name="Morimoto D."/>
            <person name="Nakagawa S."/>
            <person name="Yoshida T."/>
            <person name="Sawayama S."/>
        </authorList>
    </citation>
    <scope>NUCLEOTIDE SEQUENCE [LARGE SCALE GENOMIC DNA]</scope>
    <source>
        <strain evidence="8 9">NIES-144</strain>
    </source>
</reference>
<dbReference type="UniPathway" id="UPA00077">
    <property type="reaction ID" value="UER00154"/>
</dbReference>
<dbReference type="NCBIfam" id="TIGR00525">
    <property type="entry name" value="folB"/>
    <property type="match status" value="1"/>
</dbReference>
<name>A0A699ZY56_HAELA</name>
<keyword evidence="9" id="KW-1185">Reference proteome</keyword>
<dbReference type="PANTHER" id="PTHR42844:SF1">
    <property type="entry name" value="DIHYDRONEOPTERIN ALDOLASE 1-RELATED"/>
    <property type="match status" value="1"/>
</dbReference>
<keyword evidence="5 6" id="KW-0456">Lyase</keyword>
<dbReference type="InterPro" id="IPR043133">
    <property type="entry name" value="GTP-CH-I_C/QueF"/>
</dbReference>
<evidence type="ECO:0000256" key="5">
    <source>
        <dbReference type="ARBA" id="ARBA00023239"/>
    </source>
</evidence>
<feature type="domain" description="Dihydroneopterin aldolase/epimerase" evidence="7">
    <location>
        <begin position="28"/>
        <end position="123"/>
    </location>
</feature>
<comment type="similarity">
    <text evidence="3 6">Belongs to the DHNA family.</text>
</comment>
<evidence type="ECO:0000256" key="4">
    <source>
        <dbReference type="ARBA" id="ARBA00022909"/>
    </source>
</evidence>
<dbReference type="EMBL" id="BLLF01003296">
    <property type="protein sequence ID" value="GFH26945.1"/>
    <property type="molecule type" value="Genomic_DNA"/>
</dbReference>
<evidence type="ECO:0000256" key="6">
    <source>
        <dbReference type="RuleBase" id="RU362079"/>
    </source>
</evidence>
<comment type="function">
    <text evidence="6">Catalyzes the conversion of 7,8-dihydroneopterin to 6-hydroxymethyl-7,8-dihydropterin.</text>
</comment>
<protein>
    <recommendedName>
        <fullName evidence="6">7,8-dihydroneopterin aldolase</fullName>
        <ecNumber evidence="6">4.1.2.25</ecNumber>
    </recommendedName>
</protein>
<evidence type="ECO:0000256" key="3">
    <source>
        <dbReference type="ARBA" id="ARBA00005708"/>
    </source>
</evidence>
<evidence type="ECO:0000256" key="1">
    <source>
        <dbReference type="ARBA" id="ARBA00001353"/>
    </source>
</evidence>
<sequence length="223" mass="23591">MLGSAAEITSMTSPATLLYPHHAMLPKHHSEQQVGQPFVVDVRMGLDLRAAGASDDLQHTVSYAEAFQLVKAVMEGPPVALLEHLAHTIASQLLTSFPAVQHVTVAVSKTHIPALSAAVQAVGGTEMNCLGFIMDNTAANMKALRLLQEAMPTIIAIGCVVHALNLLYKDLSKPDKLKALHQEVMQEEAATLGTPTASVADILGDVKVRLASIGCGSQLACHH</sequence>
<dbReference type="GO" id="GO:0046656">
    <property type="term" value="P:folic acid biosynthetic process"/>
    <property type="evidence" value="ECO:0007669"/>
    <property type="project" value="UniProtKB-UniRule"/>
</dbReference>
<organism evidence="8 9">
    <name type="scientific">Haematococcus lacustris</name>
    <name type="common">Green alga</name>
    <name type="synonym">Haematococcus pluvialis</name>
    <dbReference type="NCBI Taxonomy" id="44745"/>
    <lineage>
        <taxon>Eukaryota</taxon>
        <taxon>Viridiplantae</taxon>
        <taxon>Chlorophyta</taxon>
        <taxon>core chlorophytes</taxon>
        <taxon>Chlorophyceae</taxon>
        <taxon>CS clade</taxon>
        <taxon>Chlamydomonadales</taxon>
        <taxon>Haematococcaceae</taxon>
        <taxon>Haematococcus</taxon>
    </lineage>
</organism>
<dbReference type="EC" id="4.1.2.25" evidence="6"/>
<dbReference type="Pfam" id="PF02152">
    <property type="entry name" value="FolB"/>
    <property type="match status" value="1"/>
</dbReference>
<dbReference type="GO" id="GO:0046654">
    <property type="term" value="P:tetrahydrofolate biosynthetic process"/>
    <property type="evidence" value="ECO:0007669"/>
    <property type="project" value="UniProtKB-UniRule"/>
</dbReference>
<comment type="caution">
    <text evidence="8">The sequence shown here is derived from an EMBL/GenBank/DDBJ whole genome shotgun (WGS) entry which is preliminary data.</text>
</comment>
<comment type="catalytic activity">
    <reaction evidence="1 6">
        <text>7,8-dihydroneopterin = 6-hydroxymethyl-7,8-dihydropterin + glycolaldehyde</text>
        <dbReference type="Rhea" id="RHEA:10540"/>
        <dbReference type="ChEBI" id="CHEBI:17001"/>
        <dbReference type="ChEBI" id="CHEBI:17071"/>
        <dbReference type="ChEBI" id="CHEBI:44841"/>
        <dbReference type="EC" id="4.1.2.25"/>
    </reaction>
</comment>
<dbReference type="NCBIfam" id="TIGR00526">
    <property type="entry name" value="folB_dom"/>
    <property type="match status" value="1"/>
</dbReference>
<proteinExistence type="inferred from homology"/>
<dbReference type="InterPro" id="IPR006156">
    <property type="entry name" value="Dihydroneopterin_aldolase"/>
</dbReference>